<evidence type="ECO:0000259" key="5">
    <source>
        <dbReference type="SMART" id="SM01360"/>
    </source>
</evidence>
<dbReference type="InterPro" id="IPR011625">
    <property type="entry name" value="A2M_N_BRD"/>
</dbReference>
<feature type="region of interest" description="Disordered" evidence="2">
    <location>
        <begin position="280"/>
        <end position="305"/>
    </location>
</feature>
<dbReference type="Pfam" id="PF11974">
    <property type="entry name" value="bMG3"/>
    <property type="match status" value="1"/>
</dbReference>
<dbReference type="InterPro" id="IPR051802">
    <property type="entry name" value="YfhM-like"/>
</dbReference>
<gene>
    <name evidence="6" type="ORF">EDC26_11339</name>
</gene>
<evidence type="ECO:0008006" key="8">
    <source>
        <dbReference type="Google" id="ProtNLM"/>
    </source>
</evidence>
<feature type="chain" id="PRO_5020937619" description="Alpha-2-macroglobulin" evidence="3">
    <location>
        <begin position="21"/>
        <end position="1991"/>
    </location>
</feature>
<dbReference type="GO" id="GO:0004866">
    <property type="term" value="F:endopeptidase inhibitor activity"/>
    <property type="evidence" value="ECO:0007669"/>
    <property type="project" value="InterPro"/>
</dbReference>
<dbReference type="InterPro" id="IPR021868">
    <property type="entry name" value="Alpha_2_Macroglob_MG3"/>
</dbReference>
<dbReference type="Pfam" id="PF07703">
    <property type="entry name" value="A2M_BRD"/>
    <property type="match status" value="1"/>
</dbReference>
<sequence length="1991" mass="214092">MVGIRTLALGLFLSGTTVMAAQITQFSPQGEVARIESVNAMFDVPVVQFGAPRVAAPLDVTCNDASVKGAGRWVDARRWTYVFTNPPGAGVSCTAAVNPAFRAMDGKALTGKSRFSFTTGGPRISSSRPDGDHISEDQVFVLKFNGAVKADSLVGSASCLVEGLGEAVPVRLITGVDRHAILKVSYYPVPADDDASVQLLQCKRRLPADAKVQLKVGPGVQTLSGVASTSAEPLNYTVRAPFKATFSCQRENARAACNPVLPVSLVFNAGISYQDAQKVRLKTPSGERTPIEDKQPDRSGSVTEVRFNGPLPELAQMSLVLPADLKDDAGRALSNADQFPLSVSTAAFPPLVKFAAAPFGVIERFANQPTGGSEADYPASVPLTVRNVEAALASKELSVSTGKVSDYTPQDDADVLHWFARVARLQEGNWTPAQIKEIMANKKPDSNKGKTVDTREISMLGTVAAARKLTLPGAAKNDVRPFEVIGIPVDPGFHVLEIESPRLGESLVASQKPMYVRTSVLVTNLGVHLKRGRDDTLVWVTTLDDGKVVPDAAIAVLNCSGQLLATGKTDAQGLWHYPKAFSRYEECEDTGLSGIFVSARIPADHPLARHKADYAFVLSTWDQGIESWRFNVPTDNSPKRSVVAHTVFDRTLLRAGETVSMKHFVRDETRRGLELPTDIGTLPDTLVVMHEGSGEHYDQALTWHRTASGGLDAASRFAIPKTAKLGNYSVTLVRKASQAARSGDDGGQDASSSLYSGGFRVEEFKLPVLSGSLKIADAVGDAVLVAPKSLNADVQISYVSGGAAGQLPVSLSGVTRPKSVYFDGYDDYSFDPPRKEESSVDENGDGEQPSPADTQSLFLNKKALVLDAQGGGRVTVDTLPDFSRPQDLVFEASFPDPNGEIQTLSQTVPVWPAAILAGIRAGSWVTSGEATKIRAVALTPAGAPQANVAMSVKAVQTVRYSTRKRMVGGFYSYDSHTQSRDLGTVCQGQTNDKGLLECSVALKESGSIQLVASVADRQGHVSRAATTIWVYGTAQAWFGGANDDRIDVIPEKKTYKPGETAHFQVRMPFREATALVAVEREGVLATQVVTLSGVDPTVSVPIKPEWGPNVYVSVLALRGRVREVPWYSFFTWGWQQPQAWYDAYKGTGKDAYAAATQFVDLSKPAFRFGLAQIRVSDTEDQLVVKVTADKKTYQVRGKATVTVQVNTPDGKPAANGQVAFAAVDQALLELLPNNSWDLLNAMRQLRSYGVETSTAQMQIVGRRHYGRNALPAGGGGGKSPTRELLDTLLLWQPNVQLDQNGRAQITVPLNDSITQFKFVAVADYGAQRFGTGSTSVATTQDLQLISGLPALVRTDDTYQAMVTVRNTTSRAMKVEVSAGVSAVGMAGQSLAAQTLQVAAGAARVASWTVRAPNSDVEGSSTLKWTMQAHELADVGAVAAPASDRLSVTQTLVPSVPVTAMQATLLSVDARQPLTRLPVGVPKGALAGPDGHARGGLVITLQSSLAGGLPGVKQWFLNYPYTCLEQLSSVALGVRSVKRWQALMQGLPNYLDSDGLLMYFPGMRHGSEVLTAYVLAASNEAQALGLPFALPSAVQASMQRGLLAFVQGKIVRRYWSPQEDLDVRKLLALEALSRVGPVNARLLDSIAIKPNSWPTSAVIDWLALLQRVPSIPDRAARLAQATQILQARMLVRGTEMVFPDDTQNNWWWLMVGPDVNMARLILTTLGQPGWDEDMPRMVQGLLRAQVRGAWRTTTANLMGSLALEKFAQHYEKTPISGQTLLRLESDKQGQTINWSAIPVKAGIRSRQVFRPWRASSDTLLIEQNGAGQGWATVRSMAAVPLIKPLMAGYRITRTVTPVSQATPGVWSRGDVYRVKLDIVAEAATTWAVLTDPVPGGATILGSGLGRDSSISATTETADNEAWPSFIERGFDSYRAYYEYLPKGASSVQYTVRLNTVGQFKLPPTRIEAMYQPDVFGVAPNSAGVAVRADKQP</sequence>
<proteinExistence type="inferred from homology"/>
<feature type="domain" description="Alpha-2-macroglobulin" evidence="5">
    <location>
        <begin position="1288"/>
        <end position="1378"/>
    </location>
</feature>
<dbReference type="SMART" id="SM01359">
    <property type="entry name" value="A2M_N_2"/>
    <property type="match status" value="1"/>
</dbReference>
<dbReference type="EMBL" id="SMAJ01000013">
    <property type="protein sequence ID" value="TCT04061.1"/>
    <property type="molecule type" value="Genomic_DNA"/>
</dbReference>
<dbReference type="RefSeq" id="WP_165931044.1">
    <property type="nucleotide sequence ID" value="NZ_SMAJ01000013.1"/>
</dbReference>
<feature type="region of interest" description="Disordered" evidence="2">
    <location>
        <begin position="825"/>
        <end position="854"/>
    </location>
</feature>
<dbReference type="SMART" id="SM01360">
    <property type="entry name" value="A2M"/>
    <property type="match status" value="1"/>
</dbReference>
<dbReference type="PANTHER" id="PTHR40094">
    <property type="entry name" value="ALPHA-2-MACROGLOBULIN HOMOLOG"/>
    <property type="match status" value="1"/>
</dbReference>
<name>A0A4R3LUA7_9BURK</name>
<dbReference type="Proteomes" id="UP000295525">
    <property type="component" value="Unassembled WGS sequence"/>
</dbReference>
<evidence type="ECO:0000256" key="3">
    <source>
        <dbReference type="SAM" id="SignalP"/>
    </source>
</evidence>
<dbReference type="InterPro" id="IPR001599">
    <property type="entry name" value="Macroglobln_a2"/>
</dbReference>
<comment type="similarity">
    <text evidence="1">Belongs to the protease inhibitor I39 (alpha-2-macroglobulin) family. Bacterial alpha-2-macroglobulin subfamily.</text>
</comment>
<reference evidence="6 7" key="1">
    <citation type="submission" date="2019-03" db="EMBL/GenBank/DDBJ databases">
        <title>Genomic Encyclopedia of Type Strains, Phase IV (KMG-IV): sequencing the most valuable type-strain genomes for metagenomic binning, comparative biology and taxonomic classification.</title>
        <authorList>
            <person name="Goeker M."/>
        </authorList>
    </citation>
    <scope>NUCLEOTIDE SEQUENCE [LARGE SCALE GENOMIC DNA]</scope>
    <source>
        <strain evidence="6 7">DSM 24591</strain>
    </source>
</reference>
<evidence type="ECO:0000313" key="7">
    <source>
        <dbReference type="Proteomes" id="UP000295525"/>
    </source>
</evidence>
<dbReference type="Pfam" id="PF17973">
    <property type="entry name" value="bMG10"/>
    <property type="match status" value="1"/>
</dbReference>
<dbReference type="SUPFAM" id="SSF48239">
    <property type="entry name" value="Terpenoid cyclases/Protein prenyltransferases"/>
    <property type="match status" value="1"/>
</dbReference>
<evidence type="ECO:0000256" key="1">
    <source>
        <dbReference type="ARBA" id="ARBA00010556"/>
    </source>
</evidence>
<keyword evidence="3" id="KW-0732">Signal</keyword>
<dbReference type="InterPro" id="IPR002890">
    <property type="entry name" value="MG2"/>
</dbReference>
<protein>
    <recommendedName>
        <fullName evidence="8">Alpha-2-macroglobulin</fullName>
    </recommendedName>
</protein>
<dbReference type="Gene3D" id="1.50.10.20">
    <property type="match status" value="1"/>
</dbReference>
<feature type="domain" description="Alpha-2-macroglobulin bait region" evidence="4">
    <location>
        <begin position="1046"/>
        <end position="1230"/>
    </location>
</feature>
<keyword evidence="7" id="KW-1185">Reference proteome</keyword>
<comment type="caution">
    <text evidence="6">The sequence shown here is derived from an EMBL/GenBank/DDBJ whole genome shotgun (WGS) entry which is preliminary data.</text>
</comment>
<dbReference type="InterPro" id="IPR041246">
    <property type="entry name" value="Bact_MG10"/>
</dbReference>
<accession>A0A4R3LUA7</accession>
<organism evidence="6 7">
    <name type="scientific">Paralcaligenes ureilyticus</name>
    <dbReference type="NCBI Taxonomy" id="627131"/>
    <lineage>
        <taxon>Bacteria</taxon>
        <taxon>Pseudomonadati</taxon>
        <taxon>Pseudomonadota</taxon>
        <taxon>Betaproteobacteria</taxon>
        <taxon>Burkholderiales</taxon>
        <taxon>Alcaligenaceae</taxon>
        <taxon>Paralcaligenes</taxon>
    </lineage>
</organism>
<dbReference type="InterPro" id="IPR008930">
    <property type="entry name" value="Terpenoid_cyclase/PrenylTrfase"/>
</dbReference>
<dbReference type="Pfam" id="PF00207">
    <property type="entry name" value="A2M"/>
    <property type="match status" value="1"/>
</dbReference>
<evidence type="ECO:0000256" key="2">
    <source>
        <dbReference type="SAM" id="MobiDB-lite"/>
    </source>
</evidence>
<dbReference type="Pfam" id="PF01835">
    <property type="entry name" value="MG2"/>
    <property type="match status" value="1"/>
</dbReference>
<evidence type="ECO:0000313" key="6">
    <source>
        <dbReference type="EMBL" id="TCT04061.1"/>
    </source>
</evidence>
<feature type="signal peptide" evidence="3">
    <location>
        <begin position="1"/>
        <end position="20"/>
    </location>
</feature>
<dbReference type="PANTHER" id="PTHR40094:SF1">
    <property type="entry name" value="UBIQUITIN DOMAIN-CONTAINING PROTEIN"/>
    <property type="match status" value="1"/>
</dbReference>
<evidence type="ECO:0000259" key="4">
    <source>
        <dbReference type="SMART" id="SM01359"/>
    </source>
</evidence>